<comment type="caution">
    <text evidence="1">The sequence shown here is derived from an EMBL/GenBank/DDBJ whole genome shotgun (WGS) entry which is preliminary data.</text>
</comment>
<evidence type="ECO:0000313" key="2">
    <source>
        <dbReference type="Proteomes" id="UP000033385"/>
    </source>
</evidence>
<organism evidence="1 2">
    <name type="scientific">Anaplasma phagocytophilum str. ApNP</name>
    <dbReference type="NCBI Taxonomy" id="1359153"/>
    <lineage>
        <taxon>Bacteria</taxon>
        <taxon>Pseudomonadati</taxon>
        <taxon>Pseudomonadota</taxon>
        <taxon>Alphaproteobacteria</taxon>
        <taxon>Rickettsiales</taxon>
        <taxon>Anaplasmataceae</taxon>
        <taxon>Anaplasma</taxon>
        <taxon>phagocytophilum group</taxon>
    </lineage>
</organism>
<gene>
    <name evidence="1" type="ORF">APHNP_0070</name>
</gene>
<reference evidence="1 2" key="1">
    <citation type="submission" date="2015-01" db="EMBL/GenBank/DDBJ databases">
        <title>Genome Sequencing of Rickettsiales.</title>
        <authorList>
            <person name="Daugherty S.C."/>
            <person name="Su Q."/>
            <person name="Abolude K."/>
            <person name="Beier-Sexton M."/>
            <person name="Carlyon J.A."/>
            <person name="Carter R."/>
            <person name="Day N.P."/>
            <person name="Dumler S.J."/>
            <person name="Dyachenko V."/>
            <person name="Godinez A."/>
            <person name="Kurtti T.J."/>
            <person name="Lichay M."/>
            <person name="Mullins K.E."/>
            <person name="Ott S."/>
            <person name="Pappas-Brown V."/>
            <person name="Paris D.H."/>
            <person name="Patel P."/>
            <person name="Richards A.L."/>
            <person name="Sadzewicz L."/>
            <person name="Sears K."/>
            <person name="Seidman D."/>
            <person name="Sengamalay N."/>
            <person name="Stenos J."/>
            <person name="Tallon L.J."/>
            <person name="Vincent G."/>
            <person name="Fraser C.M."/>
            <person name="Munderloh U."/>
            <person name="Dunning-Hotopp J.C."/>
        </authorList>
    </citation>
    <scope>NUCLEOTIDE SEQUENCE [LARGE SCALE GENOMIC DNA]</scope>
    <source>
        <strain evidence="1 2">ApNP</strain>
    </source>
</reference>
<dbReference type="AlphaFoldDB" id="A0A0F3NJ24"/>
<protein>
    <submittedName>
        <fullName evidence="1">Uncharacterized protein</fullName>
    </submittedName>
</protein>
<sequence>MNVSNSIPDNLGKILRSIPKNYSISLTIQQNEFVLPWSNEEKS</sequence>
<dbReference type="EMBL" id="LANW01000001">
    <property type="protein sequence ID" value="KJV67771.1"/>
    <property type="molecule type" value="Genomic_DNA"/>
</dbReference>
<accession>A0A0F3NJ24</accession>
<name>A0A0F3NJ24_ANAPH</name>
<proteinExistence type="predicted"/>
<dbReference type="PATRIC" id="fig|1359153.3.peg.77"/>
<evidence type="ECO:0000313" key="1">
    <source>
        <dbReference type="EMBL" id="KJV67771.1"/>
    </source>
</evidence>
<dbReference type="Proteomes" id="UP000033385">
    <property type="component" value="Unassembled WGS sequence"/>
</dbReference>